<feature type="domain" description="Codanin-1 C-terminal" evidence="2">
    <location>
        <begin position="806"/>
        <end position="912"/>
    </location>
</feature>
<evidence type="ECO:0000313" key="4">
    <source>
        <dbReference type="Proteomes" id="UP001497472"/>
    </source>
</evidence>
<comment type="caution">
    <text evidence="3">The sequence shown here is derived from an EMBL/GenBank/DDBJ whole genome shotgun (WGS) entry which is preliminary data.</text>
</comment>
<dbReference type="GO" id="GO:0005634">
    <property type="term" value="C:nucleus"/>
    <property type="evidence" value="ECO:0007669"/>
    <property type="project" value="TreeGrafter"/>
</dbReference>
<dbReference type="EMBL" id="CAVLEF010000008">
    <property type="protein sequence ID" value="CAK1546387.1"/>
    <property type="molecule type" value="Genomic_DNA"/>
</dbReference>
<dbReference type="Proteomes" id="UP001497472">
    <property type="component" value="Unassembled WGS sequence"/>
</dbReference>
<feature type="region of interest" description="Disordered" evidence="1">
    <location>
        <begin position="75"/>
        <end position="140"/>
    </location>
</feature>
<reference evidence="3 4" key="1">
    <citation type="submission" date="2023-11" db="EMBL/GenBank/DDBJ databases">
        <authorList>
            <person name="Okamura Y."/>
        </authorList>
    </citation>
    <scope>NUCLEOTIDE SEQUENCE [LARGE SCALE GENOMIC DNA]</scope>
</reference>
<proteinExistence type="predicted"/>
<feature type="compositionally biased region" description="Polar residues" evidence="1">
    <location>
        <begin position="1186"/>
        <end position="1208"/>
    </location>
</feature>
<evidence type="ECO:0000256" key="1">
    <source>
        <dbReference type="SAM" id="MobiDB-lite"/>
    </source>
</evidence>
<feature type="compositionally biased region" description="Basic residues" evidence="1">
    <location>
        <begin position="111"/>
        <end position="121"/>
    </location>
</feature>
<feature type="region of interest" description="Disordered" evidence="1">
    <location>
        <begin position="157"/>
        <end position="226"/>
    </location>
</feature>
<protein>
    <recommendedName>
        <fullName evidence="2">Codanin-1 C-terminal domain-containing protein</fullName>
    </recommendedName>
</protein>
<dbReference type="Pfam" id="PF15296">
    <property type="entry name" value="Codanin-1_C"/>
    <property type="match status" value="1"/>
</dbReference>
<gene>
    <name evidence="3" type="ORF">LNINA_LOCUS5962</name>
</gene>
<feature type="compositionally biased region" description="Basic and acidic residues" evidence="1">
    <location>
        <begin position="97"/>
        <end position="106"/>
    </location>
</feature>
<dbReference type="PANTHER" id="PTHR28678:SF1">
    <property type="entry name" value="CODANIN-1"/>
    <property type="match status" value="1"/>
</dbReference>
<feature type="region of interest" description="Disordered" evidence="1">
    <location>
        <begin position="1133"/>
        <end position="1171"/>
    </location>
</feature>
<dbReference type="InterPro" id="IPR028171">
    <property type="entry name" value="Codanin-1_C"/>
</dbReference>
<organism evidence="3 4">
    <name type="scientific">Leptosia nina</name>
    <dbReference type="NCBI Taxonomy" id="320188"/>
    <lineage>
        <taxon>Eukaryota</taxon>
        <taxon>Metazoa</taxon>
        <taxon>Ecdysozoa</taxon>
        <taxon>Arthropoda</taxon>
        <taxon>Hexapoda</taxon>
        <taxon>Insecta</taxon>
        <taxon>Pterygota</taxon>
        <taxon>Neoptera</taxon>
        <taxon>Endopterygota</taxon>
        <taxon>Lepidoptera</taxon>
        <taxon>Glossata</taxon>
        <taxon>Ditrysia</taxon>
        <taxon>Papilionoidea</taxon>
        <taxon>Pieridae</taxon>
        <taxon>Pierinae</taxon>
        <taxon>Leptosia</taxon>
    </lineage>
</organism>
<evidence type="ECO:0000259" key="2">
    <source>
        <dbReference type="Pfam" id="PF15296"/>
    </source>
</evidence>
<evidence type="ECO:0000313" key="3">
    <source>
        <dbReference type="EMBL" id="CAK1546387.1"/>
    </source>
</evidence>
<sequence>MTEIIESALLGKLNCDLLIKWLNDESLEGAPEDCILFCCTRNEFVAYFLSFIRNQTNGILNTNSSAVQILNRTQEKLSVRRKHHRSISDPGNENDQSDSKPDRKTQESPNHNKKPGRRVKTKLFTDEKPNQSISVSSDESRLSVGVERIMISSTPMKNGLRPDFMASPVTPTSKSFSERCDTPRLSRHSRSQDKSISLGDFIVTVQPKSSKKKRSSKNASHEEIEPKLDFSNSEIFPEIGARKSSSLRSERRRIKPTNIDKSTSLNNFTDAFQQPTLGHEENLAFKQKVQLKDPSKNFDAERNILRQERHKLMEKFNILTTNVAPKAPPQIKILQKEEKVQSFIDADVNKIVLREKVDILIEIYDVLMKNNLILSVNTEVYYLITILLSKQDEEDFKKYESQFKEMNILKIIHNSTYFAVKSLWNLRSILEVILDKNALKTLGENKKVRGFFPDLAKFLLNAYGLKCEADTQKRPPQEGRISNGIVCFNLDTDNADNFPSLLSFQNFKKQRDMFYEILRWYQDTQTNGGSRTSFRARIKSLLSCGPCAANHAHLAALFVHMLAECLPPNEQESKLSKLQRRLTCPNAPESHRLPHFTDKEMFYKEFIMQAENECFRVHLKDALASEIISLDSKPIGNETSNGSDSKREYLSLSKKLGLFAKFLGLMVSLPYSLDMTGKTTPHIEPYTTPKEKVLENNLASRNYSQPTVDLIGLLTTAIENNRTCITLPWLVHYLSMLDYTTLRLNYYQRLIKIVFHIHDKTTNFKKTTSIFLQSILGWLFDLPHFPRELSSEKAKIDFKIDVDTIDSNEVIDESVLFELCPFLRDINVLLTCKASEGDIGTFRHITPISLTVNTEDRIRNKERELQARLEEEFLKSQPSSTRRVLELVIERVTSSAVKELTTNALVDARKRCSEMAFRLVSKSKDKGKTTLLPALEQLYTEQLEHLRKTSLEQSRACMKSRVSSALSALLPSAVAPLHAPLVAFASKACNAKLVKWMTEHWNNTAILCKNISAELNTLLTLGDNFQIQPNDKPTSMECKTFDSPAFAIISLKEHICQLLDYEEVENKVFPILEMCTSCTSGNPFCRPPAQKAILQLSVDYCLVFVSRRPDQLNETMLSALDAIWNNCCPDRKPSPPQELSLPERRASLSPTFKNYSEERAPTPNSDDDGAPIGKIVFEVQEKDKTNGANSNHASLNDSKVDSPNTESDPNLECFDRVLCPRNIVLMGESRRRTSDVWEALADVLVFMLRHDYLTEDSLTEQCLAVYRQDWPQNILKSLSTCMKSVASKWKSSTGKFTLFLEFLADFCGNMDFEPLE</sequence>
<feature type="region of interest" description="Disordered" evidence="1">
    <location>
        <begin position="1185"/>
        <end position="1208"/>
    </location>
</feature>
<accession>A0AAV1JDU1</accession>
<feature type="region of interest" description="Disordered" evidence="1">
    <location>
        <begin position="242"/>
        <end position="266"/>
    </location>
</feature>
<name>A0AAV1JDU1_9NEOP</name>
<dbReference type="InterPro" id="IPR040031">
    <property type="entry name" value="Codanin-1"/>
</dbReference>
<dbReference type="GO" id="GO:0006325">
    <property type="term" value="P:chromatin organization"/>
    <property type="evidence" value="ECO:0007669"/>
    <property type="project" value="TreeGrafter"/>
</dbReference>
<keyword evidence="4" id="KW-1185">Reference proteome</keyword>
<dbReference type="PANTHER" id="PTHR28678">
    <property type="entry name" value="CODANIN-1"/>
    <property type="match status" value="1"/>
</dbReference>